<dbReference type="GO" id="GO:0016747">
    <property type="term" value="F:acyltransferase activity, transferring groups other than amino-acyl groups"/>
    <property type="evidence" value="ECO:0007669"/>
    <property type="project" value="InterPro"/>
</dbReference>
<dbReference type="EMBL" id="QZWG01000019">
    <property type="protein sequence ID" value="RZB49520.1"/>
    <property type="molecule type" value="Genomic_DNA"/>
</dbReference>
<dbReference type="SUPFAM" id="SSF55729">
    <property type="entry name" value="Acyl-CoA N-acyltransferases (Nat)"/>
    <property type="match status" value="1"/>
</dbReference>
<organism evidence="2 3">
    <name type="scientific">Glycine soja</name>
    <name type="common">Wild soybean</name>
    <dbReference type="NCBI Taxonomy" id="3848"/>
    <lineage>
        <taxon>Eukaryota</taxon>
        <taxon>Viridiplantae</taxon>
        <taxon>Streptophyta</taxon>
        <taxon>Embryophyta</taxon>
        <taxon>Tracheophyta</taxon>
        <taxon>Spermatophyta</taxon>
        <taxon>Magnoliopsida</taxon>
        <taxon>eudicotyledons</taxon>
        <taxon>Gunneridae</taxon>
        <taxon>Pentapetalae</taxon>
        <taxon>rosids</taxon>
        <taxon>fabids</taxon>
        <taxon>Fabales</taxon>
        <taxon>Fabaceae</taxon>
        <taxon>Papilionoideae</taxon>
        <taxon>50 kb inversion clade</taxon>
        <taxon>NPAAA clade</taxon>
        <taxon>indigoferoid/millettioid clade</taxon>
        <taxon>Phaseoleae</taxon>
        <taxon>Glycine</taxon>
        <taxon>Glycine subgen. Soja</taxon>
    </lineage>
</organism>
<dbReference type="PROSITE" id="PS51186">
    <property type="entry name" value="GNAT"/>
    <property type="match status" value="1"/>
</dbReference>
<name>A0A445FL09_GLYSO</name>
<dbReference type="Pfam" id="PF13302">
    <property type="entry name" value="Acetyltransf_3"/>
    <property type="match status" value="1"/>
</dbReference>
<dbReference type="InterPro" id="IPR016181">
    <property type="entry name" value="Acyl_CoA_acyltransferase"/>
</dbReference>
<gene>
    <name evidence="2" type="ORF">D0Y65_052442</name>
</gene>
<comment type="caution">
    <text evidence="2">The sequence shown here is derived from an EMBL/GenBank/DDBJ whole genome shotgun (WGS) entry which is preliminary data.</text>
</comment>
<reference evidence="2 3" key="1">
    <citation type="submission" date="2018-09" db="EMBL/GenBank/DDBJ databases">
        <title>A high-quality reference genome of wild soybean provides a powerful tool to mine soybean genomes.</title>
        <authorList>
            <person name="Xie M."/>
            <person name="Chung C.Y.L."/>
            <person name="Li M.-W."/>
            <person name="Wong F.-L."/>
            <person name="Chan T.-F."/>
            <person name="Lam H.-M."/>
        </authorList>
    </citation>
    <scope>NUCLEOTIDE SEQUENCE [LARGE SCALE GENOMIC DNA]</scope>
    <source>
        <strain evidence="3">cv. W05</strain>
        <tissue evidence="2">Hypocotyl of etiolated seedlings</tissue>
    </source>
</reference>
<keyword evidence="2" id="KW-0808">Transferase</keyword>
<feature type="domain" description="N-acetyltransferase" evidence="1">
    <location>
        <begin position="6"/>
        <end position="158"/>
    </location>
</feature>
<dbReference type="Gene3D" id="3.40.630.30">
    <property type="match status" value="1"/>
</dbReference>
<dbReference type="Gramene" id="XM_028361052.1">
    <property type="protein sequence ID" value="XP_028216853.1"/>
    <property type="gene ID" value="LOC114398962"/>
</dbReference>
<dbReference type="Proteomes" id="UP000289340">
    <property type="component" value="Chromosome 19"/>
</dbReference>
<dbReference type="SMR" id="A0A445FL09"/>
<dbReference type="PANTHER" id="PTHR46067">
    <property type="entry name" value="ACYL-COA N-ACYLTRANSFERASES (NAT) SUPERFAMILY PROTEIN"/>
    <property type="match status" value="1"/>
</dbReference>
<evidence type="ECO:0000313" key="2">
    <source>
        <dbReference type="EMBL" id="RZB49520.1"/>
    </source>
</evidence>
<dbReference type="InterPro" id="IPR000182">
    <property type="entry name" value="GNAT_dom"/>
</dbReference>
<sequence length="172" mass="19305">MNLSRITLRPLKLSDVDDFMVVAGDDRVTRYTRWNTFVSREQALTFIRDHQHPWTRAICVDDVTIGYVSVSPGSGDDRCRAEIGCYIATDYWGQGIATEATKIAASQVFKDLPGLVRLQAFVAVENKASQRVLEKAGFLREAILKRYAYVKGMIKDVAIFSLVLQDTHSSSL</sequence>
<evidence type="ECO:0000259" key="1">
    <source>
        <dbReference type="PROSITE" id="PS51186"/>
    </source>
</evidence>
<accession>A0A445FL09</accession>
<dbReference type="PANTHER" id="PTHR46067:SF9">
    <property type="entry name" value="ACETYLTRANSFERASE (GNAT) DOMAIN PROTEIN"/>
    <property type="match status" value="1"/>
</dbReference>
<dbReference type="AlphaFoldDB" id="A0A445FL09"/>
<protein>
    <submittedName>
        <fullName evidence="2">Putative N-acetyltransferase YoaA</fullName>
    </submittedName>
</protein>
<keyword evidence="3" id="KW-1185">Reference proteome</keyword>
<proteinExistence type="predicted"/>
<evidence type="ECO:0000313" key="3">
    <source>
        <dbReference type="Proteomes" id="UP000289340"/>
    </source>
</evidence>